<protein>
    <recommendedName>
        <fullName evidence="1">HTH cro/C1-type domain-containing protein</fullName>
    </recommendedName>
</protein>
<dbReference type="STRING" id="1122154.SAMN02746068_01963"/>
<dbReference type="EMBL" id="FPKS01000016">
    <property type="protein sequence ID" value="SFZ76471.1"/>
    <property type="molecule type" value="Genomic_DNA"/>
</dbReference>
<dbReference type="Proteomes" id="UP000185655">
    <property type="component" value="Unassembled WGS sequence"/>
</dbReference>
<dbReference type="CDD" id="cd00093">
    <property type="entry name" value="HTH_XRE"/>
    <property type="match status" value="1"/>
</dbReference>
<dbReference type="InterPro" id="IPR001387">
    <property type="entry name" value="Cro/C1-type_HTH"/>
</dbReference>
<feature type="domain" description="HTH cro/C1-type" evidence="1">
    <location>
        <begin position="7"/>
        <end position="61"/>
    </location>
</feature>
<dbReference type="PROSITE" id="PS50943">
    <property type="entry name" value="HTH_CROC1"/>
    <property type="match status" value="1"/>
</dbReference>
<reference evidence="2 3" key="1">
    <citation type="submission" date="2016-11" db="EMBL/GenBank/DDBJ databases">
        <authorList>
            <person name="Jaros S."/>
            <person name="Januszkiewicz K."/>
            <person name="Wedrychowicz H."/>
        </authorList>
    </citation>
    <scope>NUCLEOTIDE SEQUENCE [LARGE SCALE GENOMIC DNA]</scope>
    <source>
        <strain evidence="2 3">DSM 22330</strain>
    </source>
</reference>
<organism evidence="2 3">
    <name type="scientific">Pseudolactococcus chungangensis CAU 28 = DSM 22330</name>
    <dbReference type="NCBI Taxonomy" id="1122154"/>
    <lineage>
        <taxon>Bacteria</taxon>
        <taxon>Bacillati</taxon>
        <taxon>Bacillota</taxon>
        <taxon>Bacilli</taxon>
        <taxon>Lactobacillales</taxon>
        <taxon>Streptococcaceae</taxon>
        <taxon>Pseudolactococcus</taxon>
    </lineage>
</organism>
<evidence type="ECO:0000313" key="2">
    <source>
        <dbReference type="EMBL" id="SFZ76471.1"/>
    </source>
</evidence>
<dbReference type="SMART" id="SM00530">
    <property type="entry name" value="HTH_XRE"/>
    <property type="match status" value="1"/>
</dbReference>
<accession>A0A1K2HI65</accession>
<gene>
    <name evidence="2" type="ORF">SAMN02746068_01963</name>
</gene>
<evidence type="ECO:0000259" key="1">
    <source>
        <dbReference type="PROSITE" id="PS50943"/>
    </source>
</evidence>
<dbReference type="SUPFAM" id="SSF47413">
    <property type="entry name" value="lambda repressor-like DNA-binding domains"/>
    <property type="match status" value="1"/>
</dbReference>
<dbReference type="InterPro" id="IPR010982">
    <property type="entry name" value="Lambda_DNA-bd_dom_sf"/>
</dbReference>
<dbReference type="AlphaFoldDB" id="A0A1K2HI65"/>
<sequence length="124" mass="14165">MNSRYTLKDLRKNSGLTIERLSEQTKISVDTLILIESDSGQAEWCDIATLSKLYRISPDYIYIGKQSEFNDKCISELLDSDLFNAMPLSKRINVAELLEIENRLNLPNLALYNTIFQLESEVSA</sequence>
<dbReference type="Gene3D" id="1.10.260.40">
    <property type="entry name" value="lambda repressor-like DNA-binding domains"/>
    <property type="match status" value="1"/>
</dbReference>
<name>A0A1K2HI65_9LACT</name>
<dbReference type="GO" id="GO:0003677">
    <property type="term" value="F:DNA binding"/>
    <property type="evidence" value="ECO:0007669"/>
    <property type="project" value="InterPro"/>
</dbReference>
<proteinExistence type="predicted"/>
<evidence type="ECO:0000313" key="3">
    <source>
        <dbReference type="Proteomes" id="UP000185655"/>
    </source>
</evidence>
<dbReference type="OrthoDB" id="2188785at2"/>
<dbReference type="RefSeq" id="WP_031366828.1">
    <property type="nucleotide sequence ID" value="NZ_FPKS01000016.1"/>
</dbReference>